<dbReference type="EMBL" id="JAGFBM010000003">
    <property type="protein sequence ID" value="MBO3084748.1"/>
    <property type="molecule type" value="Genomic_DNA"/>
</dbReference>
<sequence>MRHHRYPGEGSARRGPCHPGCRLRPDDGRNGILLTATLHRAFDAGLWALNPGSGSIELDPRIKPDDLRLTALQLRAGVPYPHADAMSWRYARFRHRAQSEA</sequence>
<feature type="region of interest" description="Disordered" evidence="1">
    <location>
        <begin position="1"/>
        <end position="22"/>
    </location>
</feature>
<dbReference type="InterPro" id="IPR003615">
    <property type="entry name" value="HNH_nuc"/>
</dbReference>
<organism evidence="3 4">
    <name type="scientific">Cellulomonas fengjieae</name>
    <dbReference type="NCBI Taxonomy" id="2819978"/>
    <lineage>
        <taxon>Bacteria</taxon>
        <taxon>Bacillati</taxon>
        <taxon>Actinomycetota</taxon>
        <taxon>Actinomycetes</taxon>
        <taxon>Micrococcales</taxon>
        <taxon>Cellulomonadaceae</taxon>
        <taxon>Cellulomonas</taxon>
    </lineage>
</organism>
<protein>
    <submittedName>
        <fullName evidence="3">HNH endonuclease</fullName>
    </submittedName>
</protein>
<dbReference type="Proteomes" id="UP000678317">
    <property type="component" value="Unassembled WGS sequence"/>
</dbReference>
<keyword evidence="4" id="KW-1185">Reference proteome</keyword>
<gene>
    <name evidence="3" type="ORF">J4035_08860</name>
</gene>
<keyword evidence="3" id="KW-0255">Endonuclease</keyword>
<name>A0ABS3SG70_9CELL</name>
<dbReference type="Pfam" id="PF13391">
    <property type="entry name" value="HNH_2"/>
    <property type="match status" value="1"/>
</dbReference>
<dbReference type="GO" id="GO:0004519">
    <property type="term" value="F:endonuclease activity"/>
    <property type="evidence" value="ECO:0007669"/>
    <property type="project" value="UniProtKB-KW"/>
</dbReference>
<evidence type="ECO:0000313" key="4">
    <source>
        <dbReference type="Proteomes" id="UP000678317"/>
    </source>
</evidence>
<keyword evidence="3" id="KW-0378">Hydrolase</keyword>
<reference evidence="3 4" key="1">
    <citation type="submission" date="2021-03" db="EMBL/GenBank/DDBJ databases">
        <title>novel species in genus Cellulomonas.</title>
        <authorList>
            <person name="Zhang G."/>
        </authorList>
    </citation>
    <scope>NUCLEOTIDE SEQUENCE [LARGE SCALE GENOMIC DNA]</scope>
    <source>
        <strain evidence="4">zg-ZUI188</strain>
    </source>
</reference>
<evidence type="ECO:0000256" key="1">
    <source>
        <dbReference type="SAM" id="MobiDB-lite"/>
    </source>
</evidence>
<proteinExistence type="predicted"/>
<keyword evidence="3" id="KW-0540">Nuclease</keyword>
<dbReference type="RefSeq" id="WP_208289409.1">
    <property type="nucleotide sequence ID" value="NZ_CP074404.1"/>
</dbReference>
<accession>A0ABS3SG70</accession>
<comment type="caution">
    <text evidence="3">The sequence shown here is derived from an EMBL/GenBank/DDBJ whole genome shotgun (WGS) entry which is preliminary data.</text>
</comment>
<evidence type="ECO:0000259" key="2">
    <source>
        <dbReference type="Pfam" id="PF13391"/>
    </source>
</evidence>
<evidence type="ECO:0000313" key="3">
    <source>
        <dbReference type="EMBL" id="MBO3084748.1"/>
    </source>
</evidence>
<feature type="domain" description="HNH nuclease" evidence="2">
    <location>
        <begin position="23"/>
        <end position="50"/>
    </location>
</feature>